<feature type="domain" description="Nrap protein" evidence="3">
    <location>
        <begin position="202"/>
        <end position="325"/>
    </location>
</feature>
<keyword evidence="1" id="KW-0694">RNA-binding</keyword>
<evidence type="ECO:0000313" key="4">
    <source>
        <dbReference type="EMBL" id="CAD7229065.1"/>
    </source>
</evidence>
<comment type="subcellular location">
    <subcellularLocation>
        <location evidence="1">Nucleus</location>
        <location evidence="1">Nucleolus</location>
    </subcellularLocation>
</comment>
<feature type="compositionally biased region" description="Basic and acidic residues" evidence="2">
    <location>
        <begin position="61"/>
        <end position="86"/>
    </location>
</feature>
<dbReference type="Pfam" id="PF17404">
    <property type="entry name" value="Nrap_D3"/>
    <property type="match status" value="1"/>
</dbReference>
<dbReference type="GO" id="GO:0034456">
    <property type="term" value="C:UTP-C complex"/>
    <property type="evidence" value="ECO:0007669"/>
    <property type="project" value="TreeGrafter"/>
</dbReference>
<feature type="region of interest" description="Disordered" evidence="2">
    <location>
        <begin position="31"/>
        <end position="111"/>
    </location>
</feature>
<dbReference type="EMBL" id="OB661849">
    <property type="protein sequence ID" value="CAD7229065.1"/>
    <property type="molecule type" value="Genomic_DNA"/>
</dbReference>
<feature type="compositionally biased region" description="Basic residues" evidence="2">
    <location>
        <begin position="51"/>
        <end position="60"/>
    </location>
</feature>
<name>A0A7R8WDN7_9CRUS</name>
<dbReference type="GO" id="GO:0032040">
    <property type="term" value="C:small-subunit processome"/>
    <property type="evidence" value="ECO:0007669"/>
    <property type="project" value="TreeGrafter"/>
</dbReference>
<evidence type="ECO:0000256" key="2">
    <source>
        <dbReference type="SAM" id="MobiDB-lite"/>
    </source>
</evidence>
<proteinExistence type="inferred from homology"/>
<dbReference type="GO" id="GO:0003723">
    <property type="term" value="F:RNA binding"/>
    <property type="evidence" value="ECO:0007669"/>
    <property type="project" value="UniProtKB-KW"/>
</dbReference>
<dbReference type="InterPro" id="IPR035368">
    <property type="entry name" value="Nrap_D3"/>
</dbReference>
<gene>
    <name evidence="4" type="ORF">CTOB1V02_LOCUS6938</name>
</gene>
<dbReference type="PANTHER" id="PTHR17972:SF0">
    <property type="entry name" value="NUCLEOLAR PROTEIN 6"/>
    <property type="match status" value="1"/>
</dbReference>
<evidence type="ECO:0000256" key="1">
    <source>
        <dbReference type="RuleBase" id="RU364032"/>
    </source>
</evidence>
<dbReference type="GO" id="GO:0006364">
    <property type="term" value="P:rRNA processing"/>
    <property type="evidence" value="ECO:0007669"/>
    <property type="project" value="TreeGrafter"/>
</dbReference>
<keyword evidence="1" id="KW-0539">Nucleus</keyword>
<organism evidence="4">
    <name type="scientific">Cyprideis torosa</name>
    <dbReference type="NCBI Taxonomy" id="163714"/>
    <lineage>
        <taxon>Eukaryota</taxon>
        <taxon>Metazoa</taxon>
        <taxon>Ecdysozoa</taxon>
        <taxon>Arthropoda</taxon>
        <taxon>Crustacea</taxon>
        <taxon>Oligostraca</taxon>
        <taxon>Ostracoda</taxon>
        <taxon>Podocopa</taxon>
        <taxon>Podocopida</taxon>
        <taxon>Cytherocopina</taxon>
        <taxon>Cytheroidea</taxon>
        <taxon>Cytherideidae</taxon>
        <taxon>Cyprideis</taxon>
    </lineage>
</organism>
<reference evidence="4" key="1">
    <citation type="submission" date="2020-11" db="EMBL/GenBank/DDBJ databases">
        <authorList>
            <person name="Tran Van P."/>
        </authorList>
    </citation>
    <scope>NUCLEOTIDE SEQUENCE</scope>
</reference>
<accession>A0A7R8WDN7</accession>
<comment type="similarity">
    <text evidence="1">Belongs to the NRAP family.</text>
</comment>
<protein>
    <recommendedName>
        <fullName evidence="1">Nucleolar protein 6</fullName>
    </recommendedName>
</protein>
<sequence>MIGVAAGDCEVVVLSSDDECQKKQLQEDWIPFEDLKEPFPEESDSDSQERKSRKKLKRKSKSVEEDDRRQRRQEKLLEARENKETTDSDSLTLLSQPPRKKKKEKHLVPKLIQTNQKVLKKKKKLKVVAQEEADKKMTPQERDAAAASSKVKKKKKQTKPSPCPAKDGSLPQGRPSFVPDSIFLETDYVYGFSEKDARDWWESSPDRGHSFSLENILEEITTSLVPVLRQGLRQRVKSIVGPKLLKAASDGSSYVVLGLVVDEDHCYDVIDKVEAGTAEAKDFVELWGQTELRRFADGQLFECVLWGESTYTHHQRRRIVHAIVREYKRPTRSPS</sequence>
<evidence type="ECO:0000259" key="3">
    <source>
        <dbReference type="Pfam" id="PF17404"/>
    </source>
</evidence>
<dbReference type="OrthoDB" id="10251401at2759"/>
<dbReference type="GO" id="GO:0032545">
    <property type="term" value="C:CURI complex"/>
    <property type="evidence" value="ECO:0007669"/>
    <property type="project" value="TreeGrafter"/>
</dbReference>
<feature type="region of interest" description="Disordered" evidence="2">
    <location>
        <begin position="130"/>
        <end position="175"/>
    </location>
</feature>
<dbReference type="AlphaFoldDB" id="A0A7R8WDN7"/>
<feature type="compositionally biased region" description="Basic and acidic residues" evidence="2">
    <location>
        <begin position="132"/>
        <end position="144"/>
    </location>
</feature>
<dbReference type="GO" id="GO:0006409">
    <property type="term" value="P:tRNA export from nucleus"/>
    <property type="evidence" value="ECO:0007669"/>
    <property type="project" value="TreeGrafter"/>
</dbReference>
<dbReference type="PANTHER" id="PTHR17972">
    <property type="entry name" value="NUCLEOLAR RNA-ASSOCIATED PROTEIN"/>
    <property type="match status" value="1"/>
</dbReference>
<dbReference type="InterPro" id="IPR005554">
    <property type="entry name" value="NOL6/Upt22"/>
</dbReference>